<feature type="compositionally biased region" description="Basic and acidic residues" evidence="1">
    <location>
        <begin position="59"/>
        <end position="69"/>
    </location>
</feature>
<sequence length="69" mass="6825">MANDSNDEKTGAPALDDVTTAREAEAAVREAATGAAAAPSPSADSPKPHGDKLGNAVREAADAPPKDKG</sequence>
<organism evidence="2">
    <name type="scientific">uncultured Solirubrobacteraceae bacterium</name>
    <dbReference type="NCBI Taxonomy" id="1162706"/>
    <lineage>
        <taxon>Bacteria</taxon>
        <taxon>Bacillati</taxon>
        <taxon>Actinomycetota</taxon>
        <taxon>Thermoleophilia</taxon>
        <taxon>Solirubrobacterales</taxon>
        <taxon>Solirubrobacteraceae</taxon>
        <taxon>environmental samples</taxon>
    </lineage>
</organism>
<name>A0A6J4TCW8_9ACTN</name>
<evidence type="ECO:0000313" key="2">
    <source>
        <dbReference type="EMBL" id="CAA9518991.1"/>
    </source>
</evidence>
<reference evidence="2" key="1">
    <citation type="submission" date="2020-02" db="EMBL/GenBank/DDBJ databases">
        <authorList>
            <person name="Meier V. D."/>
        </authorList>
    </citation>
    <scope>NUCLEOTIDE SEQUENCE</scope>
    <source>
        <strain evidence="2">AVDCRST_MAG13</strain>
    </source>
</reference>
<accession>A0A6J4TCW8</accession>
<feature type="compositionally biased region" description="Basic and acidic residues" evidence="1">
    <location>
        <begin position="1"/>
        <end position="10"/>
    </location>
</feature>
<feature type="region of interest" description="Disordered" evidence="1">
    <location>
        <begin position="1"/>
        <end position="69"/>
    </location>
</feature>
<protein>
    <submittedName>
        <fullName evidence="2">Uncharacterized protein</fullName>
    </submittedName>
</protein>
<gene>
    <name evidence="2" type="ORF">AVDCRST_MAG13-3259</name>
</gene>
<proteinExistence type="predicted"/>
<dbReference type="AlphaFoldDB" id="A0A6J4TCW8"/>
<feature type="compositionally biased region" description="Low complexity" evidence="1">
    <location>
        <begin position="29"/>
        <end position="45"/>
    </location>
</feature>
<evidence type="ECO:0000256" key="1">
    <source>
        <dbReference type="SAM" id="MobiDB-lite"/>
    </source>
</evidence>
<dbReference type="EMBL" id="CADCVO010000519">
    <property type="protein sequence ID" value="CAA9518991.1"/>
    <property type="molecule type" value="Genomic_DNA"/>
</dbReference>
<feature type="compositionally biased region" description="Basic and acidic residues" evidence="1">
    <location>
        <begin position="19"/>
        <end position="28"/>
    </location>
</feature>